<comment type="similarity">
    <text evidence="1">Belongs to the type-I restriction system S methylase family.</text>
</comment>
<dbReference type="CDD" id="cd17495">
    <property type="entry name" value="RMtype1_S_Cep9333ORF4827P-TRD2-CR2_like"/>
    <property type="match status" value="1"/>
</dbReference>
<dbReference type="Proteomes" id="UP000034227">
    <property type="component" value="Unassembled WGS sequence"/>
</dbReference>
<dbReference type="InterPro" id="IPR000055">
    <property type="entry name" value="Restrct_endonuc_typeI_TRD"/>
</dbReference>
<dbReference type="PANTHER" id="PTHR30408:SF12">
    <property type="entry name" value="TYPE I RESTRICTION ENZYME MJAVIII SPECIFICITY SUBUNIT"/>
    <property type="match status" value="1"/>
</dbReference>
<evidence type="ECO:0000313" key="5">
    <source>
        <dbReference type="EMBL" id="KKH19235.1"/>
    </source>
</evidence>
<keyword evidence="2" id="KW-0680">Restriction system</keyword>
<evidence type="ECO:0000256" key="2">
    <source>
        <dbReference type="ARBA" id="ARBA00022747"/>
    </source>
</evidence>
<dbReference type="PANTHER" id="PTHR30408">
    <property type="entry name" value="TYPE-1 RESTRICTION ENZYME ECOKI SPECIFICITY PROTEIN"/>
    <property type="match status" value="1"/>
</dbReference>
<evidence type="ECO:0000313" key="10">
    <source>
        <dbReference type="Proteomes" id="UP000034064"/>
    </source>
</evidence>
<dbReference type="EMBL" id="JJQB01000077">
    <property type="protein sequence ID" value="KKH19784.1"/>
    <property type="molecule type" value="Genomic_DNA"/>
</dbReference>
<dbReference type="EMBL" id="JJQC01000041">
    <property type="protein sequence ID" value="KKH23545.1"/>
    <property type="molecule type" value="Genomic_DNA"/>
</dbReference>
<comment type="caution">
    <text evidence="6">The sequence shown here is derived from an EMBL/GenBank/DDBJ whole genome shotgun (WGS) entry which is preliminary data.</text>
</comment>
<dbReference type="InterPro" id="IPR044946">
    <property type="entry name" value="Restrct_endonuc_typeI_TRD_sf"/>
</dbReference>
<dbReference type="CDD" id="cd17500">
    <property type="entry name" value="RMtype1_S_MmaGORF2198P_TRD1-CR1_like"/>
    <property type="match status" value="1"/>
</dbReference>
<gene>
    <name evidence="5" type="ORF">DU44_01350</name>
    <name evidence="6" type="ORF">DU48_07665</name>
    <name evidence="8" type="ORF">DU58_04105</name>
    <name evidence="7" type="ORF">DU65_03755</name>
</gene>
<dbReference type="InterPro" id="IPR052021">
    <property type="entry name" value="Type-I_RS_S_subunit"/>
</dbReference>
<evidence type="ECO:0000313" key="7">
    <source>
        <dbReference type="EMBL" id="KKH23545.1"/>
    </source>
</evidence>
<dbReference type="Pfam" id="PF01420">
    <property type="entry name" value="Methylase_S"/>
    <property type="match status" value="2"/>
</dbReference>
<sequence length="384" mass="43382">MTGEWKECKLREIASEIKSGGTPSTKHQEYYGGIIPWLNTKEIHFNRIRDTDIKITEGGLNNSSAKWVKENSIIVAMYGATAGKIAINKIPLTTNQACCNITPDSEKADYNFVYYNLCHRYDELVNLSCGAAQQNLNVGLITNLDIILPPITEQCAIASVLSSLDDKIDLLHRQNKTLEAMAETLFRQWFVEEADEDWEEGFLPDEFDFTMGQSPPGTSYNQEGVGKPMFQGNADFGFRFPEERVYTTEPTRLAYPHDTLISVRAPVGAQNMAKVECCIGRGVSAFRYKANNDFYTYTYFKLRSLMDEIKKFNDEGTVFGSISKTDFLQMGIAIPPEDIIEKFEIHAKPLNDKVIENCIQIKLLEVMRDTLLPKLMSGEVRVEG</sequence>
<dbReference type="GO" id="GO:0003677">
    <property type="term" value="F:DNA binding"/>
    <property type="evidence" value="ECO:0007669"/>
    <property type="project" value="UniProtKB-KW"/>
</dbReference>
<keyword evidence="6" id="KW-0378">Hydrolase</keyword>
<evidence type="ECO:0000313" key="11">
    <source>
        <dbReference type="Proteomes" id="UP000034227"/>
    </source>
</evidence>
<dbReference type="Proteomes" id="UP000034064">
    <property type="component" value="Unassembled WGS sequence"/>
</dbReference>
<dbReference type="AlphaFoldDB" id="A0A0F8N5F6"/>
<dbReference type="Proteomes" id="UP000034733">
    <property type="component" value="Unassembled WGS sequence"/>
</dbReference>
<dbReference type="EMBL" id="JJQD01000104">
    <property type="protein sequence ID" value="KKH28112.1"/>
    <property type="molecule type" value="Genomic_DNA"/>
</dbReference>
<evidence type="ECO:0000313" key="6">
    <source>
        <dbReference type="EMBL" id="KKH19784.1"/>
    </source>
</evidence>
<evidence type="ECO:0000313" key="9">
    <source>
        <dbReference type="Proteomes" id="UP000033987"/>
    </source>
</evidence>
<proteinExistence type="inferred from homology"/>
<dbReference type="EMBL" id="JJQA01000030">
    <property type="protein sequence ID" value="KKH19235.1"/>
    <property type="molecule type" value="Genomic_DNA"/>
</dbReference>
<evidence type="ECO:0000313" key="8">
    <source>
        <dbReference type="EMBL" id="KKH28112.1"/>
    </source>
</evidence>
<protein>
    <submittedName>
        <fullName evidence="6">Restriction endonuclease subunit S</fullName>
    </submittedName>
</protein>
<dbReference type="Gene3D" id="1.10.287.1120">
    <property type="entry name" value="Bipartite methylase S protein"/>
    <property type="match status" value="1"/>
</dbReference>
<dbReference type="GO" id="GO:0004519">
    <property type="term" value="F:endonuclease activity"/>
    <property type="evidence" value="ECO:0007669"/>
    <property type="project" value="UniProtKB-KW"/>
</dbReference>
<evidence type="ECO:0000256" key="1">
    <source>
        <dbReference type="ARBA" id="ARBA00010923"/>
    </source>
</evidence>
<evidence type="ECO:0000256" key="3">
    <source>
        <dbReference type="ARBA" id="ARBA00023125"/>
    </source>
</evidence>
<feature type="domain" description="Type I restriction modification DNA specificity" evidence="4">
    <location>
        <begin position="4"/>
        <end position="179"/>
    </location>
</feature>
<keyword evidence="3" id="KW-0238">DNA-binding</keyword>
<dbReference type="OMA" id="SWFIDFD"/>
<evidence type="ECO:0000313" key="12">
    <source>
        <dbReference type="Proteomes" id="UP000034733"/>
    </source>
</evidence>
<dbReference type="SUPFAM" id="SSF116734">
    <property type="entry name" value="DNA methylase specificity domain"/>
    <property type="match status" value="2"/>
</dbReference>
<dbReference type="PATRIC" id="fig|2209.48.peg.271"/>
<accession>A0A0F8N5F6</accession>
<name>A0A0F8N5F6_METMZ</name>
<reference evidence="9 10" key="1">
    <citation type="journal article" date="2015" name="ISME J.">
        <title>Genomic and phenotypic differentiation among Methanosarcina mazei populations from Columbia River sediment.</title>
        <authorList>
            <person name="Youngblut N.D."/>
            <person name="Wirth J.S."/>
            <person name="Henriksen J.R."/>
            <person name="Smith M."/>
            <person name="Simon H."/>
            <person name="Metcalf W.W."/>
            <person name="Whitaker R.J."/>
        </authorList>
    </citation>
    <scope>NUCLEOTIDE SEQUENCE [LARGE SCALE GENOMIC DNA]</scope>
    <source>
        <strain evidence="5 10">1.F.A.1A.3</strain>
        <strain evidence="6 12">1.F.A.1B.3</strain>
        <strain evidence="7 9">1.F.A.1B.4</strain>
        <strain evidence="8 11">1.F.A.2.8</strain>
    </source>
</reference>
<organism evidence="6 12">
    <name type="scientific">Methanosarcina mazei</name>
    <name type="common">Methanosarcina frisia</name>
    <dbReference type="NCBI Taxonomy" id="2209"/>
    <lineage>
        <taxon>Archaea</taxon>
        <taxon>Methanobacteriati</taxon>
        <taxon>Methanobacteriota</taxon>
        <taxon>Stenosarchaea group</taxon>
        <taxon>Methanomicrobia</taxon>
        <taxon>Methanosarcinales</taxon>
        <taxon>Methanosarcinaceae</taxon>
        <taxon>Methanosarcina</taxon>
    </lineage>
</organism>
<dbReference type="GO" id="GO:0009307">
    <property type="term" value="P:DNA restriction-modification system"/>
    <property type="evidence" value="ECO:0007669"/>
    <property type="project" value="UniProtKB-KW"/>
</dbReference>
<dbReference type="RefSeq" id="WP_011034130.1">
    <property type="nucleotide sequence ID" value="NZ_CP117032.1"/>
</dbReference>
<dbReference type="Gene3D" id="3.90.220.20">
    <property type="entry name" value="DNA methylase specificity domains"/>
    <property type="match status" value="2"/>
</dbReference>
<keyword evidence="6" id="KW-0540">Nuclease</keyword>
<dbReference type="GeneID" id="1480541"/>
<dbReference type="Proteomes" id="UP000033987">
    <property type="component" value="Unassembled WGS sequence"/>
</dbReference>
<feature type="domain" description="Type I restriction modification DNA specificity" evidence="4">
    <location>
        <begin position="254"/>
        <end position="338"/>
    </location>
</feature>
<evidence type="ECO:0000259" key="4">
    <source>
        <dbReference type="Pfam" id="PF01420"/>
    </source>
</evidence>
<keyword evidence="6" id="KW-0255">Endonuclease</keyword>